<comment type="caution">
    <text evidence="3">The sequence shown here is derived from an EMBL/GenBank/DDBJ whole genome shotgun (WGS) entry which is preliminary data.</text>
</comment>
<keyword evidence="1" id="KW-0732">Signal</keyword>
<dbReference type="EMBL" id="JAATWB010000003">
    <property type="protein sequence ID" value="NJA88712.1"/>
    <property type="molecule type" value="Genomic_DNA"/>
</dbReference>
<protein>
    <submittedName>
        <fullName evidence="3">PEP-CTERM sorting domain-containing protein</fullName>
    </submittedName>
</protein>
<sequence>MNFKLKMIAAAAAMVVAGGASAAPINNGANGNGDLFFNIWDRTGSYTRNLGIDLNSFETLVNAGNANLVFGADSLLTTFLTTHTGALSWNVMAVDFQGAKRVLETANASAKLTAKATNIVATASSQTTTLVNNIDFKLASANSAIYSTADAGYINRATSGSNVGISVINSNIGWTTAALGTLSNDSFATGLLLKEALGNAQGVAVVPITTLDGGDTRAWFKNGTLTIAAAVPEPESYAMLLAGLGMLGFMARRRLSNRA</sequence>
<gene>
    <name evidence="3" type="ORF">HCX48_05670</name>
</gene>
<proteinExistence type="predicted"/>
<evidence type="ECO:0000313" key="4">
    <source>
        <dbReference type="Proteomes" id="UP000720344"/>
    </source>
</evidence>
<evidence type="ECO:0000313" key="3">
    <source>
        <dbReference type="EMBL" id="NJA88712.1"/>
    </source>
</evidence>
<feature type="domain" description="Ice-binding protein C-terminal" evidence="2">
    <location>
        <begin position="230"/>
        <end position="254"/>
    </location>
</feature>
<organism evidence="3 4">
    <name type="scientific">Rhodocyclus gracilis</name>
    <dbReference type="NCBI Taxonomy" id="2929842"/>
    <lineage>
        <taxon>Bacteria</taxon>
        <taxon>Pseudomonadati</taxon>
        <taxon>Pseudomonadota</taxon>
        <taxon>Betaproteobacteria</taxon>
        <taxon>Rhodocyclales</taxon>
        <taxon>Rhodocyclaceae</taxon>
        <taxon>Rhodocyclus</taxon>
    </lineage>
</organism>
<evidence type="ECO:0000259" key="2">
    <source>
        <dbReference type="Pfam" id="PF07589"/>
    </source>
</evidence>
<feature type="signal peptide" evidence="1">
    <location>
        <begin position="1"/>
        <end position="22"/>
    </location>
</feature>
<dbReference type="Proteomes" id="UP000720344">
    <property type="component" value="Unassembled WGS sequence"/>
</dbReference>
<evidence type="ECO:0000256" key="1">
    <source>
        <dbReference type="SAM" id="SignalP"/>
    </source>
</evidence>
<accession>A0ABX0WGI2</accession>
<feature type="chain" id="PRO_5046325101" evidence="1">
    <location>
        <begin position="23"/>
        <end position="259"/>
    </location>
</feature>
<dbReference type="NCBIfam" id="TIGR02595">
    <property type="entry name" value="PEP_CTERM"/>
    <property type="match status" value="1"/>
</dbReference>
<dbReference type="NCBIfam" id="NF038126">
    <property type="entry name" value="PEP_CTERM_FxDxF"/>
    <property type="match status" value="1"/>
</dbReference>
<name>A0ABX0WGI2_9RHOO</name>
<keyword evidence="4" id="KW-1185">Reference proteome</keyword>
<dbReference type="Pfam" id="PF07589">
    <property type="entry name" value="PEP-CTERM"/>
    <property type="match status" value="1"/>
</dbReference>
<reference evidence="4" key="1">
    <citation type="submission" date="2020-03" db="EMBL/GenBank/DDBJ databases">
        <title>Whole-genome sequence of the purple nonsulfur bacterium Rhodocyclus tenuis DSM112.</title>
        <authorList>
            <person name="Kyndt J.A."/>
            <person name="Meyer T.E."/>
        </authorList>
    </citation>
    <scope>NUCLEOTIDE SEQUENCE [LARGE SCALE GENOMIC DNA]</scope>
    <source>
        <strain evidence="4">DSM 112</strain>
    </source>
</reference>
<dbReference type="RefSeq" id="WP_167681199.1">
    <property type="nucleotide sequence ID" value="NZ_JAATWB010000003.1"/>
</dbReference>
<dbReference type="InterPro" id="IPR013424">
    <property type="entry name" value="Ice-binding_C"/>
</dbReference>